<dbReference type="InterPro" id="IPR002545">
    <property type="entry name" value="CheW-lke_dom"/>
</dbReference>
<gene>
    <name evidence="2" type="ORF">NIES593_09160</name>
</gene>
<dbReference type="PROSITE" id="PS50851">
    <property type="entry name" value="CHEW"/>
    <property type="match status" value="1"/>
</dbReference>
<dbReference type="InterPro" id="IPR039315">
    <property type="entry name" value="CheW"/>
</dbReference>
<protein>
    <recommendedName>
        <fullName evidence="1">CheW-like domain-containing protein</fullName>
    </recommendedName>
</protein>
<name>A0A1U7HJP1_9CYAN</name>
<proteinExistence type="predicted"/>
<dbReference type="STRING" id="1921803.NIES593_09160"/>
<evidence type="ECO:0000313" key="3">
    <source>
        <dbReference type="Proteomes" id="UP000186868"/>
    </source>
</evidence>
<dbReference type="Gene3D" id="2.40.50.180">
    <property type="entry name" value="CheA-289, Domain 4"/>
    <property type="match status" value="1"/>
</dbReference>
<feature type="domain" description="CheW-like" evidence="1">
    <location>
        <begin position="5"/>
        <end position="150"/>
    </location>
</feature>
<keyword evidence="3" id="KW-1185">Reference proteome</keyword>
<dbReference type="PANTHER" id="PTHR22617:SF23">
    <property type="entry name" value="CHEMOTAXIS PROTEIN CHEW"/>
    <property type="match status" value="1"/>
</dbReference>
<sequence length="154" mass="17819">MQSTEEKFLQFQLEGEELALLPAAIAPEIRLVAAEEILPVPHLPDWVLGIYQWRDEMLWLIDLSYLLGYAPLSWEGKHYAIVVEIEARSLGLVVPKVHGIEEYDWQQLHDPSDELFSPELMPFLQGFFLKNDQEILKLLMAKKIFLACSQKLIE</sequence>
<dbReference type="EMBL" id="MRCB01000008">
    <property type="protein sequence ID" value="OKH23813.1"/>
    <property type="molecule type" value="Genomic_DNA"/>
</dbReference>
<dbReference type="PANTHER" id="PTHR22617">
    <property type="entry name" value="CHEMOTAXIS SENSOR HISTIDINE KINASE-RELATED"/>
    <property type="match status" value="1"/>
</dbReference>
<dbReference type="OrthoDB" id="425983at2"/>
<organism evidence="2 3">
    <name type="scientific">Hydrococcus rivularis NIES-593</name>
    <dbReference type="NCBI Taxonomy" id="1921803"/>
    <lineage>
        <taxon>Bacteria</taxon>
        <taxon>Bacillati</taxon>
        <taxon>Cyanobacteriota</taxon>
        <taxon>Cyanophyceae</taxon>
        <taxon>Pleurocapsales</taxon>
        <taxon>Hydrococcaceae</taxon>
        <taxon>Hydrococcus</taxon>
    </lineage>
</organism>
<dbReference type="SMART" id="SM00260">
    <property type="entry name" value="CheW"/>
    <property type="match status" value="1"/>
</dbReference>
<dbReference type="Pfam" id="PF01584">
    <property type="entry name" value="CheW"/>
    <property type="match status" value="1"/>
</dbReference>
<accession>A0A1U7HJP1</accession>
<dbReference type="AlphaFoldDB" id="A0A1U7HJP1"/>
<comment type="caution">
    <text evidence="2">The sequence shown here is derived from an EMBL/GenBank/DDBJ whole genome shotgun (WGS) entry which is preliminary data.</text>
</comment>
<evidence type="ECO:0000313" key="2">
    <source>
        <dbReference type="EMBL" id="OKH23813.1"/>
    </source>
</evidence>
<reference evidence="2 3" key="1">
    <citation type="submission" date="2016-11" db="EMBL/GenBank/DDBJ databases">
        <title>Draft Genome Sequences of Nine Cyanobacterial Strains from Diverse Habitats.</title>
        <authorList>
            <person name="Zhu T."/>
            <person name="Hou S."/>
            <person name="Lu X."/>
            <person name="Hess W.R."/>
        </authorList>
    </citation>
    <scope>NUCLEOTIDE SEQUENCE [LARGE SCALE GENOMIC DNA]</scope>
    <source>
        <strain evidence="2 3">NIES-593</strain>
    </source>
</reference>
<dbReference type="SUPFAM" id="SSF50341">
    <property type="entry name" value="CheW-like"/>
    <property type="match status" value="1"/>
</dbReference>
<dbReference type="Proteomes" id="UP000186868">
    <property type="component" value="Unassembled WGS sequence"/>
</dbReference>
<dbReference type="GO" id="GO:0005829">
    <property type="term" value="C:cytosol"/>
    <property type="evidence" value="ECO:0007669"/>
    <property type="project" value="TreeGrafter"/>
</dbReference>
<dbReference type="RefSeq" id="WP_073599285.1">
    <property type="nucleotide sequence ID" value="NZ_MRCB01000008.1"/>
</dbReference>
<dbReference type="GO" id="GO:0007165">
    <property type="term" value="P:signal transduction"/>
    <property type="evidence" value="ECO:0007669"/>
    <property type="project" value="InterPro"/>
</dbReference>
<dbReference type="GO" id="GO:0006935">
    <property type="term" value="P:chemotaxis"/>
    <property type="evidence" value="ECO:0007669"/>
    <property type="project" value="InterPro"/>
</dbReference>
<dbReference type="InterPro" id="IPR036061">
    <property type="entry name" value="CheW-like_dom_sf"/>
</dbReference>
<evidence type="ECO:0000259" key="1">
    <source>
        <dbReference type="PROSITE" id="PS50851"/>
    </source>
</evidence>